<dbReference type="NCBIfam" id="NF033487">
    <property type="entry name" value="Lacal_2735_fam"/>
    <property type="match status" value="1"/>
</dbReference>
<reference evidence="1 2" key="1">
    <citation type="journal article" date="2018" name="Nat. Biotechnol.">
        <title>A standardized bacterial taxonomy based on genome phylogeny substantially revises the tree of life.</title>
        <authorList>
            <person name="Parks D.H."/>
            <person name="Chuvochina M."/>
            <person name="Waite D.W."/>
            <person name="Rinke C."/>
            <person name="Skarshewski A."/>
            <person name="Chaumeil P.A."/>
            <person name="Hugenholtz P."/>
        </authorList>
    </citation>
    <scope>NUCLEOTIDE SEQUENCE [LARGE SCALE GENOMIC DNA]</scope>
    <source>
        <strain evidence="1">UBA10227</strain>
    </source>
</reference>
<dbReference type="AlphaFoldDB" id="A0A3D6BN86"/>
<organism evidence="1 2">
    <name type="scientific">Xanthomarina gelatinilytica</name>
    <dbReference type="NCBI Taxonomy" id="1137281"/>
    <lineage>
        <taxon>Bacteria</taxon>
        <taxon>Pseudomonadati</taxon>
        <taxon>Bacteroidota</taxon>
        <taxon>Flavobacteriia</taxon>
        <taxon>Flavobacteriales</taxon>
        <taxon>Flavobacteriaceae</taxon>
        <taxon>Xanthomarina</taxon>
    </lineage>
</organism>
<feature type="non-terminal residue" evidence="1">
    <location>
        <position position="36"/>
    </location>
</feature>
<gene>
    <name evidence="1" type="ORF">DHV22_01940</name>
</gene>
<sequence>MFKLFNKTSKMDKLQKKYEKLMKEWHALSSINKSES</sequence>
<protein>
    <recommendedName>
        <fullName evidence="3">Lacal_2735 family protein</fullName>
    </recommendedName>
</protein>
<dbReference type="EMBL" id="DPRK01000029">
    <property type="protein sequence ID" value="HCY80438.1"/>
    <property type="molecule type" value="Genomic_DNA"/>
</dbReference>
<comment type="caution">
    <text evidence="1">The sequence shown here is derived from an EMBL/GenBank/DDBJ whole genome shotgun (WGS) entry which is preliminary data.</text>
</comment>
<evidence type="ECO:0000313" key="1">
    <source>
        <dbReference type="EMBL" id="HCY80438.1"/>
    </source>
</evidence>
<evidence type="ECO:0008006" key="3">
    <source>
        <dbReference type="Google" id="ProtNLM"/>
    </source>
</evidence>
<accession>A0A3D6BN86</accession>
<name>A0A3D6BN86_9FLAO</name>
<evidence type="ECO:0000313" key="2">
    <source>
        <dbReference type="Proteomes" id="UP000263268"/>
    </source>
</evidence>
<dbReference type="Proteomes" id="UP000263268">
    <property type="component" value="Unassembled WGS sequence"/>
</dbReference>
<proteinExistence type="predicted"/>
<dbReference type="InterPro" id="IPR045493">
    <property type="entry name" value="DUF6435"/>
</dbReference>